<dbReference type="Pfam" id="PF00037">
    <property type="entry name" value="Fer4"/>
    <property type="match status" value="1"/>
</dbReference>
<comment type="caution">
    <text evidence="5">The sequence shown here is derived from an EMBL/GenBank/DDBJ whole genome shotgun (WGS) entry which is preliminary data.</text>
</comment>
<keyword evidence="3" id="KW-0411">Iron-sulfur</keyword>
<sequence>MAYKITNNCISCDLCKTVCPTNAIKIVDDRPWIDPELCKNCVDSIYSVPQCKAGCPTFDGCIKVTSDYWENWFNTYKNLKNQVTNKTNKTDYWENWFNTYSQKYAEQLQQNSHQAA</sequence>
<name>A0A8J7JRV0_9CYAN</name>
<dbReference type="InterPro" id="IPR017896">
    <property type="entry name" value="4Fe4S_Fe-S-bd"/>
</dbReference>
<evidence type="ECO:0000313" key="6">
    <source>
        <dbReference type="Proteomes" id="UP000620559"/>
    </source>
</evidence>
<dbReference type="InterPro" id="IPR017900">
    <property type="entry name" value="4Fe4S_Fe_S_CS"/>
</dbReference>
<feature type="domain" description="4Fe-4S ferredoxin-type" evidence="4">
    <location>
        <begin position="1"/>
        <end position="29"/>
    </location>
</feature>
<dbReference type="GO" id="GO:0046872">
    <property type="term" value="F:metal ion binding"/>
    <property type="evidence" value="ECO:0007669"/>
    <property type="project" value="UniProtKB-KW"/>
</dbReference>
<dbReference type="SUPFAM" id="SSF54862">
    <property type="entry name" value="4Fe-4S ferredoxins"/>
    <property type="match status" value="1"/>
</dbReference>
<keyword evidence="6" id="KW-1185">Reference proteome</keyword>
<dbReference type="AlphaFoldDB" id="A0A8J7JRV0"/>
<evidence type="ECO:0000256" key="2">
    <source>
        <dbReference type="ARBA" id="ARBA00023004"/>
    </source>
</evidence>
<keyword evidence="2" id="KW-0408">Iron</keyword>
<evidence type="ECO:0000259" key="4">
    <source>
        <dbReference type="PROSITE" id="PS51379"/>
    </source>
</evidence>
<dbReference type="GO" id="GO:0051536">
    <property type="term" value="F:iron-sulfur cluster binding"/>
    <property type="evidence" value="ECO:0007669"/>
    <property type="project" value="UniProtKB-KW"/>
</dbReference>
<keyword evidence="1" id="KW-0479">Metal-binding</keyword>
<reference evidence="5" key="1">
    <citation type="submission" date="2020-10" db="EMBL/GenBank/DDBJ databases">
        <authorList>
            <person name="Castelo-Branco R."/>
            <person name="Eusebio N."/>
            <person name="Adriana R."/>
            <person name="Vieira A."/>
            <person name="Brugerolle De Fraissinette N."/>
            <person name="Rezende De Castro R."/>
            <person name="Schneider M.P."/>
            <person name="Vasconcelos V."/>
            <person name="Leao P.N."/>
        </authorList>
    </citation>
    <scope>NUCLEOTIDE SEQUENCE</scope>
    <source>
        <strain evidence="5">LEGE 06105</strain>
    </source>
</reference>
<organism evidence="5 6">
    <name type="scientific">Plectonema cf. radiosum LEGE 06105</name>
    <dbReference type="NCBI Taxonomy" id="945769"/>
    <lineage>
        <taxon>Bacteria</taxon>
        <taxon>Bacillati</taxon>
        <taxon>Cyanobacteriota</taxon>
        <taxon>Cyanophyceae</taxon>
        <taxon>Oscillatoriophycideae</taxon>
        <taxon>Oscillatoriales</taxon>
        <taxon>Microcoleaceae</taxon>
        <taxon>Plectonema</taxon>
    </lineage>
</organism>
<dbReference type="EMBL" id="JADEWL010000006">
    <property type="protein sequence ID" value="MBE9211754.1"/>
    <property type="molecule type" value="Genomic_DNA"/>
</dbReference>
<dbReference type="Proteomes" id="UP000620559">
    <property type="component" value="Unassembled WGS sequence"/>
</dbReference>
<dbReference type="PROSITE" id="PS00198">
    <property type="entry name" value="4FE4S_FER_1"/>
    <property type="match status" value="1"/>
</dbReference>
<dbReference type="PROSITE" id="PS51379">
    <property type="entry name" value="4FE4S_FER_2"/>
    <property type="match status" value="1"/>
</dbReference>
<gene>
    <name evidence="5" type="ORF">IQ247_03315</name>
</gene>
<evidence type="ECO:0000256" key="3">
    <source>
        <dbReference type="ARBA" id="ARBA00023014"/>
    </source>
</evidence>
<protein>
    <submittedName>
        <fullName evidence="5">4Fe-4S binding protein</fullName>
    </submittedName>
</protein>
<proteinExistence type="predicted"/>
<dbReference type="Gene3D" id="3.30.70.20">
    <property type="match status" value="1"/>
</dbReference>
<accession>A0A8J7JRV0</accession>
<evidence type="ECO:0000313" key="5">
    <source>
        <dbReference type="EMBL" id="MBE9211754.1"/>
    </source>
</evidence>
<dbReference type="RefSeq" id="WP_193917016.1">
    <property type="nucleotide sequence ID" value="NZ_JADEWL010000006.1"/>
</dbReference>
<evidence type="ECO:0000256" key="1">
    <source>
        <dbReference type="ARBA" id="ARBA00022723"/>
    </source>
</evidence>